<dbReference type="InterPro" id="IPR024704">
    <property type="entry name" value="SMC"/>
</dbReference>
<dbReference type="InterPro" id="IPR027417">
    <property type="entry name" value="P-loop_NTPase"/>
</dbReference>
<evidence type="ECO:0000259" key="3">
    <source>
        <dbReference type="Pfam" id="PF02463"/>
    </source>
</evidence>
<sequence length="1110" mass="130765">MLPLSKGITAIVGPNGSGKSNILDAIKWVLGEQSPKRLRVKDLNDLIFSGNSDKKIDFAEVKLVLSHEPPIFEKYKDLEEIVIIRRFYRDGEGEFFINNRACRLKDIHFLFLDLGVNPQSYGIIDQGEINKFLEISPKERKRFLEDLAGITKLKVTEEETEKNIFQTEQNLIRLTDILKEVESQYYHLKEQAETARKYLTLKEDLKKYSLIHLGLLYKQALEKKRNILEKINEVKLKKISLEKSLERIEDEEREVYKEILNLERQSKDLKKDKVEKEEELKKIEEKLSGFYKEESKITQKLEQEKIKESTEIQRKNLLLQQIELIKKELETKKEKAENFEIILRDLKAKRDKLLKELSEKQKKKQKLNQEYDAIKKEGIRFREKKDFLERELSFIHKELALKEGEAQEIEDSQNKLLEEKELLEKIVLQKTREREDLEREIVSLKNSSDALKAKLKEVQEKKRELISEKKTTEEKIRLLSQILNSEERNFNSKLLEKTIGNYLKHPLEDLAILENYYGDLLKAIIINDIEEINSIIEKEKGNLIFVKESALSSIPFGLKKLESKYYTSESIPEDFVFLKDKKLLISPQGFILYLKDTKKGYFSLKREKELFEKNLVAIDEKLTQLNESELFIKEELNKIEKILFDKEKKKIEKDEEIKKINITLSQFEQKRIRLEENLKGIRENLQTLLKRKEHLEGEKKELEGKINRISQNESELSKLIKELLEEIKNFEGEKNRVESEISEAEKKVIKIKAEKEQLFKRKDEIISEIESIDRFLKNTKHNYEILLNEVNYLREKINEERKKKELLKSTLKVFEEQIASSENLLMEKNSFLRDILNKKKIIEKEKEKFLQNLHSLELDLTEVNLNLENLKRELRELIGEDANPEDLLKDMVNPLNLQEIEKKLEELKGELKNFPEVNLTSIKEFERIAERYDTLLSQKKDLENAIEHLKKILKELRVRAEKQLLATLKSVNEKLREIFPLIMEKVTAELYLTEEDPLKAGLELKLSSPYKNIKHLHMLSGGEKALCVISILIAFYLTKPGPFCILDEVDAPLDEKNSLKFIRLMKKIKENSQIILITHNIHVMKEVDHLVGVTMEEKGVSKLVKLNVKD</sequence>
<protein>
    <recommendedName>
        <fullName evidence="3">RecF/RecN/SMC N-terminal domain-containing protein</fullName>
    </recommendedName>
</protein>
<dbReference type="GO" id="GO:0016887">
    <property type="term" value="F:ATP hydrolysis activity"/>
    <property type="evidence" value="ECO:0007669"/>
    <property type="project" value="InterPro"/>
</dbReference>
<dbReference type="Proteomes" id="UP000068196">
    <property type="component" value="Chromosome"/>
</dbReference>
<organism evidence="4 5">
    <name type="scientific">Caldimicrobium thiodismutans</name>
    <dbReference type="NCBI Taxonomy" id="1653476"/>
    <lineage>
        <taxon>Bacteria</taxon>
        <taxon>Pseudomonadati</taxon>
        <taxon>Thermodesulfobacteriota</taxon>
        <taxon>Thermodesulfobacteria</taxon>
        <taxon>Thermodesulfobacteriales</taxon>
        <taxon>Thermodesulfobacteriaceae</taxon>
        <taxon>Caldimicrobium</taxon>
    </lineage>
</organism>
<dbReference type="InterPro" id="IPR003395">
    <property type="entry name" value="RecF/RecN/SMC_N"/>
</dbReference>
<dbReference type="GO" id="GO:0005524">
    <property type="term" value="F:ATP binding"/>
    <property type="evidence" value="ECO:0007669"/>
    <property type="project" value="InterPro"/>
</dbReference>
<dbReference type="PATRIC" id="fig|1653476.3.peg.665"/>
<evidence type="ECO:0000313" key="5">
    <source>
        <dbReference type="Proteomes" id="UP000068196"/>
    </source>
</evidence>
<keyword evidence="1 2" id="KW-0175">Coiled coil</keyword>
<feature type="coiled-coil region" evidence="2">
    <location>
        <begin position="217"/>
        <end position="489"/>
    </location>
</feature>
<evidence type="ECO:0000313" key="4">
    <source>
        <dbReference type="EMBL" id="BAU23036.1"/>
    </source>
</evidence>
<dbReference type="SUPFAM" id="SSF52540">
    <property type="entry name" value="P-loop containing nucleoside triphosphate hydrolases"/>
    <property type="match status" value="1"/>
</dbReference>
<evidence type="ECO:0000256" key="1">
    <source>
        <dbReference type="ARBA" id="ARBA00023054"/>
    </source>
</evidence>
<feature type="domain" description="RecF/RecN/SMC N-terminal" evidence="3">
    <location>
        <begin position="2"/>
        <end position="1102"/>
    </location>
</feature>
<accession>A0A0U5AGB4</accession>
<dbReference type="PANTHER" id="PTHR43977">
    <property type="entry name" value="STRUCTURAL MAINTENANCE OF CHROMOSOMES PROTEIN 3"/>
    <property type="match status" value="1"/>
</dbReference>
<dbReference type="STRING" id="1653476.THC_0644"/>
<dbReference type="EMBL" id="AP014945">
    <property type="protein sequence ID" value="BAU23036.1"/>
    <property type="molecule type" value="Genomic_DNA"/>
</dbReference>
<proteinExistence type="predicted"/>
<name>A0A0U5AGB4_9BACT</name>
<feature type="coiled-coil region" evidence="2">
    <location>
        <begin position="657"/>
        <end position="959"/>
    </location>
</feature>
<dbReference type="Gene3D" id="3.40.50.300">
    <property type="entry name" value="P-loop containing nucleotide triphosphate hydrolases"/>
    <property type="match status" value="2"/>
</dbReference>
<gene>
    <name evidence="4" type="ORF">THC_0644</name>
</gene>
<dbReference type="KEGG" id="cthi:THC_0644"/>
<dbReference type="AlphaFoldDB" id="A0A0U5AGB4"/>
<reference evidence="5" key="2">
    <citation type="journal article" date="2016" name="Int. J. Syst. Evol. Microbiol.">
        <title>Caldimicrobium thiodismutans sp. nov., a sulfur-disproportionating bacterium isolated from a hot spring.</title>
        <authorList>
            <person name="Kojima H."/>
            <person name="Umezawa K."/>
            <person name="Fukui M."/>
        </authorList>
    </citation>
    <scope>NUCLEOTIDE SEQUENCE [LARGE SCALE GENOMIC DNA]</scope>
    <source>
        <strain evidence="5">TF1</strain>
    </source>
</reference>
<dbReference type="Pfam" id="PF02463">
    <property type="entry name" value="SMC_N"/>
    <property type="match status" value="1"/>
</dbReference>
<evidence type="ECO:0000256" key="2">
    <source>
        <dbReference type="SAM" id="Coils"/>
    </source>
</evidence>
<keyword evidence="5" id="KW-1185">Reference proteome</keyword>
<dbReference type="PIRSF" id="PIRSF005719">
    <property type="entry name" value="SMC"/>
    <property type="match status" value="1"/>
</dbReference>
<reference evidence="4 5" key="1">
    <citation type="journal article" date="2016" name="Int. J. Syst. Evol. Microbiol.">
        <title>Caldimicrobium thiodismutans sp. nov., a sulfur-disproportionating bacterium isolated from a hot spring, and emended description of the genus Caldimicrobium.</title>
        <authorList>
            <person name="Kojima H."/>
            <person name="Umezawa K."/>
            <person name="Fukui M."/>
        </authorList>
    </citation>
    <scope>NUCLEOTIDE SEQUENCE [LARGE SCALE GENOMIC DNA]</scope>
    <source>
        <strain evidence="4 5">TF1</strain>
    </source>
</reference>